<dbReference type="Proteomes" id="UP000434036">
    <property type="component" value="Unassembled WGS sequence"/>
</dbReference>
<dbReference type="InterPro" id="IPR027417">
    <property type="entry name" value="P-loop_NTPase"/>
</dbReference>
<dbReference type="GO" id="GO:0016887">
    <property type="term" value="F:ATP hydrolysis activity"/>
    <property type="evidence" value="ECO:0007669"/>
    <property type="project" value="InterPro"/>
</dbReference>
<feature type="domain" description="ABC transporter" evidence="4">
    <location>
        <begin position="3"/>
        <end position="230"/>
    </location>
</feature>
<comment type="caution">
    <text evidence="5">The sequence shown here is derived from an EMBL/GenBank/DDBJ whole genome shotgun (WGS) entry which is preliminary data.</text>
</comment>
<accession>A0A6N8U5W9</accession>
<dbReference type="PANTHER" id="PTHR42939:SF1">
    <property type="entry name" value="ABC TRANSPORTER ATP-BINDING PROTEIN ALBC-RELATED"/>
    <property type="match status" value="1"/>
</dbReference>
<evidence type="ECO:0000313" key="5">
    <source>
        <dbReference type="EMBL" id="MXQ72714.1"/>
    </source>
</evidence>
<dbReference type="RefSeq" id="WP_160624197.1">
    <property type="nucleotide sequence ID" value="NZ_WUUQ01000001.1"/>
</dbReference>
<dbReference type="Gene3D" id="3.40.50.300">
    <property type="entry name" value="P-loop containing nucleotide triphosphate hydrolases"/>
    <property type="match status" value="1"/>
</dbReference>
<dbReference type="InterPro" id="IPR017871">
    <property type="entry name" value="ABC_transporter-like_CS"/>
</dbReference>
<name>A0A6N8U5W9_9FIRM</name>
<evidence type="ECO:0000259" key="4">
    <source>
        <dbReference type="PROSITE" id="PS50893"/>
    </source>
</evidence>
<evidence type="ECO:0000256" key="1">
    <source>
        <dbReference type="ARBA" id="ARBA00022448"/>
    </source>
</evidence>
<dbReference type="AlphaFoldDB" id="A0A6N8U5W9"/>
<evidence type="ECO:0000313" key="6">
    <source>
        <dbReference type="Proteomes" id="UP000434036"/>
    </source>
</evidence>
<dbReference type="EMBL" id="WUUQ01000001">
    <property type="protein sequence ID" value="MXQ72714.1"/>
    <property type="molecule type" value="Genomic_DNA"/>
</dbReference>
<protein>
    <submittedName>
        <fullName evidence="5">ATP-binding cassette domain-containing protein</fullName>
    </submittedName>
</protein>
<gene>
    <name evidence="5" type="ORF">GSF08_01980</name>
</gene>
<sequence>MQLICDHINKSFNEKKVLQDVSITFEKGKIYGLLGRNGAGKTTLFNCISKELPMDSGSCYLKDQDRVRQIDESDIGFVFSTPVLPDFLTGYEFIKFYMEANAAYIHDARSIDEYFDLVKIDETDRHRLIKEYSHGMKNKVQMLCFIIAKPLVVLLDEPLTSFDVVVALEMKNLLRQMRQEHILIFSTHVLQLATDLCDEIVILHNGSLQTLDEETMHSPNFEAEIVEILKDEPHA</sequence>
<organism evidence="5 6">
    <name type="scientific">Copranaerobaculum intestinale</name>
    <dbReference type="NCBI Taxonomy" id="2692629"/>
    <lineage>
        <taxon>Bacteria</taxon>
        <taxon>Bacillati</taxon>
        <taxon>Bacillota</taxon>
        <taxon>Erysipelotrichia</taxon>
        <taxon>Erysipelotrichales</taxon>
        <taxon>Erysipelotrichaceae</taxon>
        <taxon>Copranaerobaculum</taxon>
    </lineage>
</organism>
<evidence type="ECO:0000256" key="3">
    <source>
        <dbReference type="ARBA" id="ARBA00022840"/>
    </source>
</evidence>
<dbReference type="InterPro" id="IPR051782">
    <property type="entry name" value="ABC_Transporter_VariousFunc"/>
</dbReference>
<dbReference type="Pfam" id="PF00005">
    <property type="entry name" value="ABC_tran"/>
    <property type="match status" value="1"/>
</dbReference>
<dbReference type="SMART" id="SM00382">
    <property type="entry name" value="AAA"/>
    <property type="match status" value="1"/>
</dbReference>
<dbReference type="GO" id="GO:0005524">
    <property type="term" value="F:ATP binding"/>
    <property type="evidence" value="ECO:0007669"/>
    <property type="project" value="UniProtKB-KW"/>
</dbReference>
<keyword evidence="3 5" id="KW-0067">ATP-binding</keyword>
<proteinExistence type="predicted"/>
<reference evidence="5 6" key="1">
    <citation type="submission" date="2019-12" db="EMBL/GenBank/DDBJ databases">
        <authorList>
            <person name="Yang R."/>
        </authorList>
    </citation>
    <scope>NUCLEOTIDE SEQUENCE [LARGE SCALE GENOMIC DNA]</scope>
    <source>
        <strain evidence="5 6">DONG20-135</strain>
    </source>
</reference>
<reference evidence="5 6" key="2">
    <citation type="submission" date="2020-01" db="EMBL/GenBank/DDBJ databases">
        <title>Clostridiaceae sp. nov. isolated from the gut of human by culturomics.</title>
        <authorList>
            <person name="Chang Y."/>
        </authorList>
    </citation>
    <scope>NUCLEOTIDE SEQUENCE [LARGE SCALE GENOMIC DNA]</scope>
    <source>
        <strain evidence="5 6">DONG20-135</strain>
    </source>
</reference>
<evidence type="ECO:0000256" key="2">
    <source>
        <dbReference type="ARBA" id="ARBA00022741"/>
    </source>
</evidence>
<keyword evidence="2" id="KW-0547">Nucleotide-binding</keyword>
<dbReference type="PROSITE" id="PS00211">
    <property type="entry name" value="ABC_TRANSPORTER_1"/>
    <property type="match status" value="1"/>
</dbReference>
<dbReference type="CDD" id="cd03230">
    <property type="entry name" value="ABC_DR_subfamily_A"/>
    <property type="match status" value="1"/>
</dbReference>
<keyword evidence="6" id="KW-1185">Reference proteome</keyword>
<keyword evidence="1" id="KW-0813">Transport</keyword>
<dbReference type="SUPFAM" id="SSF52540">
    <property type="entry name" value="P-loop containing nucleoside triphosphate hydrolases"/>
    <property type="match status" value="1"/>
</dbReference>
<dbReference type="InterPro" id="IPR003593">
    <property type="entry name" value="AAA+_ATPase"/>
</dbReference>
<dbReference type="PROSITE" id="PS50893">
    <property type="entry name" value="ABC_TRANSPORTER_2"/>
    <property type="match status" value="1"/>
</dbReference>
<dbReference type="InterPro" id="IPR003439">
    <property type="entry name" value="ABC_transporter-like_ATP-bd"/>
</dbReference>
<dbReference type="PANTHER" id="PTHR42939">
    <property type="entry name" value="ABC TRANSPORTER ATP-BINDING PROTEIN ALBC-RELATED"/>
    <property type="match status" value="1"/>
</dbReference>